<keyword evidence="4" id="KW-1185">Reference proteome</keyword>
<organism evidence="3 4">
    <name type="scientific">Lactococcus ileimucosae</name>
    <dbReference type="NCBI Taxonomy" id="2941329"/>
    <lineage>
        <taxon>Bacteria</taxon>
        <taxon>Bacillati</taxon>
        <taxon>Bacillota</taxon>
        <taxon>Bacilli</taxon>
        <taxon>Lactobacillales</taxon>
        <taxon>Streptococcaceae</taxon>
        <taxon>Lactococcus</taxon>
    </lineage>
</organism>
<proteinExistence type="predicted"/>
<dbReference type="EMBL" id="JBCLSH010000013">
    <property type="protein sequence ID" value="MEY8443633.1"/>
    <property type="molecule type" value="Genomic_DNA"/>
</dbReference>
<keyword evidence="1" id="KW-0233">DNA recombination</keyword>
<comment type="caution">
    <text evidence="3">The sequence shown here is derived from an EMBL/GenBank/DDBJ whole genome shotgun (WGS) entry which is preliminary data.</text>
</comment>
<gene>
    <name evidence="3" type="ORF">AALA52_05170</name>
</gene>
<feature type="domain" description="Tyr recombinase" evidence="2">
    <location>
        <begin position="1"/>
        <end position="174"/>
    </location>
</feature>
<dbReference type="InterPro" id="IPR002104">
    <property type="entry name" value="Integrase_catalytic"/>
</dbReference>
<protein>
    <submittedName>
        <fullName evidence="3">Tyrosine-type recombinase/integrase</fullName>
    </submittedName>
</protein>
<evidence type="ECO:0000256" key="1">
    <source>
        <dbReference type="ARBA" id="ARBA00023172"/>
    </source>
</evidence>
<dbReference type="SUPFAM" id="SSF56349">
    <property type="entry name" value="DNA breaking-rejoining enzymes"/>
    <property type="match status" value="1"/>
</dbReference>
<evidence type="ECO:0000313" key="3">
    <source>
        <dbReference type="EMBL" id="MEY8443633.1"/>
    </source>
</evidence>
<evidence type="ECO:0000313" key="4">
    <source>
        <dbReference type="Proteomes" id="UP001565283"/>
    </source>
</evidence>
<dbReference type="InterPro" id="IPR011010">
    <property type="entry name" value="DNA_brk_join_enz"/>
</dbReference>
<dbReference type="RefSeq" id="WP_369948262.1">
    <property type="nucleotide sequence ID" value="NZ_JBCLSH010000013.1"/>
</dbReference>
<dbReference type="Proteomes" id="UP001565283">
    <property type="component" value="Unassembled WGS sequence"/>
</dbReference>
<dbReference type="Pfam" id="PF00589">
    <property type="entry name" value="Phage_integrase"/>
    <property type="match status" value="1"/>
</dbReference>
<reference evidence="3 4" key="1">
    <citation type="submission" date="2024-03" db="EMBL/GenBank/DDBJ databases">
        <title>Mouse gut bacterial collection (mGBC) of GemPharmatech.</title>
        <authorList>
            <person name="He Y."/>
            <person name="Dong L."/>
            <person name="Wu D."/>
            <person name="Gao X."/>
            <person name="Lin Z."/>
        </authorList>
    </citation>
    <scope>NUCLEOTIDE SEQUENCE [LARGE SCALE GENOMIC DNA]</scope>
    <source>
        <strain evidence="3 4">61-15</strain>
    </source>
</reference>
<dbReference type="Gene3D" id="1.10.443.10">
    <property type="entry name" value="Intergrase catalytic core"/>
    <property type="match status" value="1"/>
</dbReference>
<dbReference type="PROSITE" id="PS51898">
    <property type="entry name" value="TYR_RECOMBINASE"/>
    <property type="match status" value="1"/>
</dbReference>
<sequence length="202" mass="23355">MNIYKGVDNQVWKDIDFRTGIVDLSHRLEKDSQSGKMMRVRGMKNKYCFRYLQLNESLLKELCQWKQEQKVLLVKMNIEQTENQFLFSFTSPKHGVNQPLERDWLNRKLRKVEQVYNLPHMTPHGFRHTFISDSLNAGVNQFSLKGIVGHSPVSNVTEHTYGHVNAQAQKSVFETVEAARRNGTLMVHSGKKEKHPASKTSA</sequence>
<name>A0ABV4D4F7_9LACT</name>
<evidence type="ECO:0000259" key="2">
    <source>
        <dbReference type="PROSITE" id="PS51898"/>
    </source>
</evidence>
<dbReference type="InterPro" id="IPR013762">
    <property type="entry name" value="Integrase-like_cat_sf"/>
</dbReference>
<accession>A0ABV4D4F7</accession>